<dbReference type="Pfam" id="PF07727">
    <property type="entry name" value="RVT_2"/>
    <property type="match status" value="1"/>
</dbReference>
<dbReference type="PANTHER" id="PTHR11439">
    <property type="entry name" value="GAG-POL-RELATED RETROTRANSPOSON"/>
    <property type="match status" value="1"/>
</dbReference>
<dbReference type="InterPro" id="IPR013103">
    <property type="entry name" value="RVT_2"/>
</dbReference>
<evidence type="ECO:0000313" key="3">
    <source>
        <dbReference type="EMBL" id="GEU72343.1"/>
    </source>
</evidence>
<proteinExistence type="predicted"/>
<evidence type="ECO:0000259" key="2">
    <source>
        <dbReference type="Pfam" id="PF07727"/>
    </source>
</evidence>
<gene>
    <name evidence="3" type="ORF">Tci_044321</name>
</gene>
<feature type="compositionally biased region" description="Acidic residues" evidence="1">
    <location>
        <begin position="691"/>
        <end position="700"/>
    </location>
</feature>
<sequence length="1292" mass="147555">MTPTTPSLGLVPNLPPSAPFVPPSMHEWGLGFQLVFDEFFFPPASVASPAPVESAGSPSSTTVNQDAPSPSTSQTTSQSQTILLCAKEESHDLEAIQEELNEFERLELWELVPHPDKVMVITLKWIYKVKLDELWGILKNKARLVAYGYRQEERIDFEESFALVARLEVVWIFLAFVAHINMIVYQMDVKMTFLNGLQISQSPRGIILNQSKYALESLKKYEMESCDPMDTPMVEKSKLDEDTQGKAVDPTHYRGMVGTLMYLTTSRSDLVYVVCMCAQYQARPIEKHIHAIKRIFRYIKETINWGLWYSKDSTIALTTFVDADHAGCQDTRRSTSGNMQLLGDRLVSWLSKRNINHIATQQVALDNALVPYENKLKIERCNARIAFRKPQREETYQVTLEALKLSLCYPEFICPRILNQDFMAPSSEEDLVTFIQKLGYFGRCNMLSAIHTDQMHQPWRTFAVIINRCISGKATRLDRLKESRAQILWGMYNTKNVDYVALLWEDFMYQADNREIICLQDTRLSAVWSLIPDDMINQDIKDPKAYKTYYEFTSGKVPLRKARKYKRIGVSVSKKKAHVKADRSKGIEMLSDVALSESYQLKKATKRSKKDYHISQASGLGDGIDFESWVPDEQQRKISGTDEGTGTKPGVPNVPTYASESENESWGDSEDDNDDDNNDDSKGDNDKAASDDDGNSDSDDSERTASDDDDENPSFTLKHHDEEHDEENESNDDYKSVFEEEDVDLYKDVDVRSLGAEHEKEREGDEEMTDVDQNISQEKSYKQVVEDAHVTLTSSQKTESSKQSSYIPSDFASKFLILENVPPAVDEVASMMNKAQEERKLYIDVVEKSVKDIIKDEVKSLLPQILPKEVLDFPTLVIQSTINESLENVVLAISSSQPKSTYEATEGTNFETVDTKMPQDQGGNTKDQPNVVATPMGDGFKKPNKPPTPDPETDQLNWNNPEGHEYPFNLSNPLPLIEAQGRQVVPTDYFFNNALEYLKGGSSSRKYITSTTKTKAAKYDNIEGIEDMVLTLWSPVKYAYGYLEEIIIRREDQTLHKFKEGDFPRLNLRDIEDLMLLLVQKKLSNLEQDVIFDLNVALRMFTRRIVILKRVEDLQLGVKSYQKKLNITKPETFRSNIPKLTPYNAYKNPQGIIYQDKFKRNSQNQRDLARDIPLDSVEVLRDIPLDSVEVLREHVEYDESNIFVLERFNTTAGNLVKEILLRLNLPYHRLILIDSKEYIKMDVELPGSSKLTRFIATWSYSTDIYRLHESSNTCLKTSATLTSYILREATMC</sequence>
<name>A0A6L2MEE0_TANCI</name>
<evidence type="ECO:0000256" key="1">
    <source>
        <dbReference type="SAM" id="MobiDB-lite"/>
    </source>
</evidence>
<reference evidence="3" key="1">
    <citation type="journal article" date="2019" name="Sci. Rep.">
        <title>Draft genome of Tanacetum cinerariifolium, the natural source of mosquito coil.</title>
        <authorList>
            <person name="Yamashiro T."/>
            <person name="Shiraishi A."/>
            <person name="Satake H."/>
            <person name="Nakayama K."/>
        </authorList>
    </citation>
    <scope>NUCLEOTIDE SEQUENCE</scope>
</reference>
<feature type="region of interest" description="Disordered" evidence="1">
    <location>
        <begin position="637"/>
        <end position="777"/>
    </location>
</feature>
<comment type="caution">
    <text evidence="3">The sequence shown here is derived from an EMBL/GenBank/DDBJ whole genome shotgun (WGS) entry which is preliminary data.</text>
</comment>
<feature type="region of interest" description="Disordered" evidence="1">
    <location>
        <begin position="50"/>
        <end position="80"/>
    </location>
</feature>
<dbReference type="PANTHER" id="PTHR11439:SF509">
    <property type="entry name" value="RNA-DIRECTED DNA POLYMERASE"/>
    <property type="match status" value="1"/>
</dbReference>
<feature type="compositionally biased region" description="Basic and acidic residues" evidence="1">
    <location>
        <begin position="732"/>
        <end position="763"/>
    </location>
</feature>
<accession>A0A6L2MEE0</accession>
<feature type="region of interest" description="Disordered" evidence="1">
    <location>
        <begin position="901"/>
        <end position="952"/>
    </location>
</feature>
<dbReference type="EMBL" id="BKCJ010006474">
    <property type="protein sequence ID" value="GEU72343.1"/>
    <property type="molecule type" value="Genomic_DNA"/>
</dbReference>
<feature type="compositionally biased region" description="Acidic residues" evidence="1">
    <location>
        <begin position="661"/>
        <end position="678"/>
    </location>
</feature>
<feature type="compositionally biased region" description="Polar residues" evidence="1">
    <location>
        <begin position="901"/>
        <end position="912"/>
    </location>
</feature>
<feature type="compositionally biased region" description="Low complexity" evidence="1">
    <location>
        <begin position="50"/>
        <end position="60"/>
    </location>
</feature>
<feature type="domain" description="Reverse transcriptase Ty1/copia-type" evidence="2">
    <location>
        <begin position="107"/>
        <end position="196"/>
    </location>
</feature>
<protein>
    <submittedName>
        <fullName evidence="3">Retrovirus-related Pol polyprotein from transposon TNT 1-94</fullName>
    </submittedName>
</protein>
<feature type="compositionally biased region" description="Low complexity" evidence="1">
    <location>
        <begin position="68"/>
        <end position="80"/>
    </location>
</feature>
<organism evidence="3">
    <name type="scientific">Tanacetum cinerariifolium</name>
    <name type="common">Dalmatian daisy</name>
    <name type="synonym">Chrysanthemum cinerariifolium</name>
    <dbReference type="NCBI Taxonomy" id="118510"/>
    <lineage>
        <taxon>Eukaryota</taxon>
        <taxon>Viridiplantae</taxon>
        <taxon>Streptophyta</taxon>
        <taxon>Embryophyta</taxon>
        <taxon>Tracheophyta</taxon>
        <taxon>Spermatophyta</taxon>
        <taxon>Magnoliopsida</taxon>
        <taxon>eudicotyledons</taxon>
        <taxon>Gunneridae</taxon>
        <taxon>Pentapetalae</taxon>
        <taxon>asterids</taxon>
        <taxon>campanulids</taxon>
        <taxon>Asterales</taxon>
        <taxon>Asteraceae</taxon>
        <taxon>Asteroideae</taxon>
        <taxon>Anthemideae</taxon>
        <taxon>Anthemidinae</taxon>
        <taxon>Tanacetum</taxon>
    </lineage>
</organism>
<feature type="compositionally biased region" description="Basic and acidic residues" evidence="1">
    <location>
        <begin position="679"/>
        <end position="690"/>
    </location>
</feature>